<organism evidence="4 5">
    <name type="scientific">Heterocephalus glaber</name>
    <name type="common">Naked mole rat</name>
    <dbReference type="NCBI Taxonomy" id="10181"/>
    <lineage>
        <taxon>Eukaryota</taxon>
        <taxon>Metazoa</taxon>
        <taxon>Chordata</taxon>
        <taxon>Craniata</taxon>
        <taxon>Vertebrata</taxon>
        <taxon>Euteleostomi</taxon>
        <taxon>Mammalia</taxon>
        <taxon>Eutheria</taxon>
        <taxon>Euarchontoglires</taxon>
        <taxon>Glires</taxon>
        <taxon>Rodentia</taxon>
        <taxon>Hystricomorpha</taxon>
        <taxon>Bathyergidae</taxon>
        <taxon>Heterocephalus</taxon>
    </lineage>
</organism>
<evidence type="ECO:0000313" key="4">
    <source>
        <dbReference type="EMBL" id="EHB08117.1"/>
    </source>
</evidence>
<dbReference type="SUPFAM" id="SSF46934">
    <property type="entry name" value="UBA-like"/>
    <property type="match status" value="1"/>
</dbReference>
<evidence type="ECO:0000313" key="5">
    <source>
        <dbReference type="Proteomes" id="UP000006813"/>
    </source>
</evidence>
<feature type="compositionally biased region" description="Low complexity" evidence="2">
    <location>
        <begin position="89"/>
        <end position="108"/>
    </location>
</feature>
<dbReference type="PANTHER" id="PTHR31993:SF5">
    <property type="entry name" value="UBA-LIKE DOMAIN-CONTAINING PROTEIN 1"/>
    <property type="match status" value="1"/>
</dbReference>
<protein>
    <submittedName>
        <fullName evidence="4">Protein FAM100A</fullName>
    </submittedName>
</protein>
<dbReference type="InterPro" id="IPR054109">
    <property type="entry name" value="UBA_8"/>
</dbReference>
<dbReference type="Pfam" id="PF22566">
    <property type="entry name" value="UBA_8"/>
    <property type="match status" value="1"/>
</dbReference>
<dbReference type="EMBL" id="JH170058">
    <property type="protein sequence ID" value="EHB08117.1"/>
    <property type="molecule type" value="Genomic_DNA"/>
</dbReference>
<dbReference type="PANTHER" id="PTHR31993">
    <property type="entry name" value="UBA-LIKE DOMAIN-CONTAINING PROTEIN 2"/>
    <property type="match status" value="1"/>
</dbReference>
<dbReference type="CDD" id="cd14343">
    <property type="entry name" value="UBA_F100B_like"/>
    <property type="match status" value="1"/>
</dbReference>
<evidence type="ECO:0000256" key="2">
    <source>
        <dbReference type="SAM" id="MobiDB-lite"/>
    </source>
</evidence>
<comment type="similarity">
    <text evidence="1">Belongs to the UBALD family.</text>
</comment>
<evidence type="ECO:0000256" key="1">
    <source>
        <dbReference type="ARBA" id="ARBA00006090"/>
    </source>
</evidence>
<accession>G5BFQ6</accession>
<gene>
    <name evidence="4" type="ORF">GW7_01050</name>
</gene>
<sequence length="326" mass="35445">MSVNTDELKHQAMINQFVLTAGCAANQAKQLLQAAHWQFETALSASFQETNTPYSHHPNQMMCTPANTPATPPNVPDALTMFSRLKASESFHSGSSGSPMTTTATSPTPRFPHAATSSFVEPSWPTAASPPGGTQHHQPQPFLWTPASPSPASDWPPRPLNKLLQNPGLTLPWRQRDKGGQDPVGRGRGCLHGPPSPLCTLAPWNPGGERWTLVRQGYILCQHAQQHACKFMEQRHAVPSSHGFGSEWLGCLVSSTLETKQPSHVHSPALPAETWLATDLELPTADEPRSPHSGMQSRVAVSIYLYVCRSLKSNVVYEAAGLCMLQ</sequence>
<dbReference type="InParanoid" id="G5BFQ6"/>
<dbReference type="InterPro" id="IPR039310">
    <property type="entry name" value="UBALD1/2"/>
</dbReference>
<reference evidence="4 5" key="1">
    <citation type="journal article" date="2011" name="Nature">
        <title>Genome sequencing reveals insights into physiology and longevity of the naked mole rat.</title>
        <authorList>
            <person name="Kim E.B."/>
            <person name="Fang X."/>
            <person name="Fushan A.A."/>
            <person name="Huang Z."/>
            <person name="Lobanov A.V."/>
            <person name="Han L."/>
            <person name="Marino S.M."/>
            <person name="Sun X."/>
            <person name="Turanov A.A."/>
            <person name="Yang P."/>
            <person name="Yim S.H."/>
            <person name="Zhao X."/>
            <person name="Kasaikina M.V."/>
            <person name="Stoletzki N."/>
            <person name="Peng C."/>
            <person name="Polak P."/>
            <person name="Xiong Z."/>
            <person name="Kiezun A."/>
            <person name="Zhu Y."/>
            <person name="Chen Y."/>
            <person name="Kryukov G.V."/>
            <person name="Zhang Q."/>
            <person name="Peshkin L."/>
            <person name="Yang L."/>
            <person name="Bronson R.T."/>
            <person name="Buffenstein R."/>
            <person name="Wang B."/>
            <person name="Han C."/>
            <person name="Li Q."/>
            <person name="Chen L."/>
            <person name="Zhao W."/>
            <person name="Sunyaev S.R."/>
            <person name="Park T.J."/>
            <person name="Zhang G."/>
            <person name="Wang J."/>
            <person name="Gladyshev V.N."/>
        </authorList>
    </citation>
    <scope>NUCLEOTIDE SEQUENCE [LARGE SCALE GENOMIC DNA]</scope>
</reference>
<feature type="domain" description="UBA-like" evidence="3">
    <location>
        <begin position="8"/>
        <end position="53"/>
    </location>
</feature>
<name>G5BFQ6_HETGA</name>
<dbReference type="AlphaFoldDB" id="G5BFQ6"/>
<evidence type="ECO:0000259" key="3">
    <source>
        <dbReference type="Pfam" id="PF22566"/>
    </source>
</evidence>
<feature type="region of interest" description="Disordered" evidence="2">
    <location>
        <begin position="89"/>
        <end position="189"/>
    </location>
</feature>
<dbReference type="InterPro" id="IPR009060">
    <property type="entry name" value="UBA-like_sf"/>
</dbReference>
<feature type="compositionally biased region" description="Low complexity" evidence="2">
    <location>
        <begin position="130"/>
        <end position="153"/>
    </location>
</feature>
<proteinExistence type="inferred from homology"/>
<dbReference type="Proteomes" id="UP000006813">
    <property type="component" value="Unassembled WGS sequence"/>
</dbReference>
<dbReference type="Gene3D" id="1.10.8.10">
    <property type="entry name" value="DNA helicase RuvA subunit, C-terminal domain"/>
    <property type="match status" value="1"/>
</dbReference>